<dbReference type="Proteomes" id="UP000006727">
    <property type="component" value="Chromosome 3"/>
</dbReference>
<organism evidence="2">
    <name type="scientific">Physcomitrium patens</name>
    <name type="common">Spreading-leaved earth moss</name>
    <name type="synonym">Physcomitrella patens</name>
    <dbReference type="NCBI Taxonomy" id="3218"/>
    <lineage>
        <taxon>Eukaryota</taxon>
        <taxon>Viridiplantae</taxon>
        <taxon>Streptophyta</taxon>
        <taxon>Embryophyta</taxon>
        <taxon>Bryophyta</taxon>
        <taxon>Bryophytina</taxon>
        <taxon>Bryopsida</taxon>
        <taxon>Funariidae</taxon>
        <taxon>Funariales</taxon>
        <taxon>Funariaceae</taxon>
        <taxon>Physcomitrium</taxon>
    </lineage>
</organism>
<dbReference type="Gramene" id="Pp3c3_7350V3.1">
    <property type="protein sequence ID" value="PAC:32942844.CDS.1"/>
    <property type="gene ID" value="Pp3c3_7350"/>
</dbReference>
<name>A0A2K1KTN9_PHYPA</name>
<dbReference type="Gramene" id="Pp3c3_7350V3.2">
    <property type="protein sequence ID" value="PAC:32942845.CDS.1"/>
    <property type="gene ID" value="Pp3c3_7350"/>
</dbReference>
<feature type="transmembrane region" description="Helical" evidence="1">
    <location>
        <begin position="21"/>
        <end position="43"/>
    </location>
</feature>
<evidence type="ECO:0000256" key="1">
    <source>
        <dbReference type="SAM" id="Phobius"/>
    </source>
</evidence>
<gene>
    <name evidence="2" type="ORF">PHYPA_004109</name>
</gene>
<keyword evidence="1" id="KW-1133">Transmembrane helix</keyword>
<dbReference type="InParanoid" id="A0A2K1KTN9"/>
<proteinExistence type="predicted"/>
<dbReference type="EnsemblPlants" id="Pp3c3_7350V3.1">
    <property type="protein sequence ID" value="PAC:32942844.CDS.1"/>
    <property type="gene ID" value="Pp3c3_7350"/>
</dbReference>
<dbReference type="EnsemblPlants" id="Pp3c3_7350V3.2">
    <property type="protein sequence ID" value="PAC:32942845.CDS.1"/>
    <property type="gene ID" value="Pp3c3_7350"/>
</dbReference>
<evidence type="ECO:0000313" key="4">
    <source>
        <dbReference type="Proteomes" id="UP000006727"/>
    </source>
</evidence>
<accession>A0A2K1KTN9</accession>
<keyword evidence="4" id="KW-1185">Reference proteome</keyword>
<reference evidence="2 4" key="1">
    <citation type="journal article" date="2008" name="Science">
        <title>The Physcomitrella genome reveals evolutionary insights into the conquest of land by plants.</title>
        <authorList>
            <person name="Rensing S."/>
            <person name="Lang D."/>
            <person name="Zimmer A."/>
            <person name="Terry A."/>
            <person name="Salamov A."/>
            <person name="Shapiro H."/>
            <person name="Nishiyama T."/>
            <person name="Perroud P.-F."/>
            <person name="Lindquist E."/>
            <person name="Kamisugi Y."/>
            <person name="Tanahashi T."/>
            <person name="Sakakibara K."/>
            <person name="Fujita T."/>
            <person name="Oishi K."/>
            <person name="Shin-I T."/>
            <person name="Kuroki Y."/>
            <person name="Toyoda A."/>
            <person name="Suzuki Y."/>
            <person name="Hashimoto A."/>
            <person name="Yamaguchi K."/>
            <person name="Sugano A."/>
            <person name="Kohara Y."/>
            <person name="Fujiyama A."/>
            <person name="Anterola A."/>
            <person name="Aoki S."/>
            <person name="Ashton N."/>
            <person name="Barbazuk W.B."/>
            <person name="Barker E."/>
            <person name="Bennetzen J."/>
            <person name="Bezanilla M."/>
            <person name="Blankenship R."/>
            <person name="Cho S.H."/>
            <person name="Dutcher S."/>
            <person name="Estelle M."/>
            <person name="Fawcett J.A."/>
            <person name="Gundlach H."/>
            <person name="Hanada K."/>
            <person name="Heyl A."/>
            <person name="Hicks K.A."/>
            <person name="Hugh J."/>
            <person name="Lohr M."/>
            <person name="Mayer K."/>
            <person name="Melkozernov A."/>
            <person name="Murata T."/>
            <person name="Nelson D."/>
            <person name="Pils B."/>
            <person name="Prigge M."/>
            <person name="Reiss B."/>
            <person name="Renner T."/>
            <person name="Rombauts S."/>
            <person name="Rushton P."/>
            <person name="Sanderfoot A."/>
            <person name="Schween G."/>
            <person name="Shiu S.-H."/>
            <person name="Stueber K."/>
            <person name="Theodoulou F.L."/>
            <person name="Tu H."/>
            <person name="Van de Peer Y."/>
            <person name="Verrier P.J."/>
            <person name="Waters E."/>
            <person name="Wood A."/>
            <person name="Yang L."/>
            <person name="Cove D."/>
            <person name="Cuming A."/>
            <person name="Hasebe M."/>
            <person name="Lucas S."/>
            <person name="Mishler D.B."/>
            <person name="Reski R."/>
            <person name="Grigoriev I."/>
            <person name="Quatrano R.S."/>
            <person name="Boore J.L."/>
        </authorList>
    </citation>
    <scope>NUCLEOTIDE SEQUENCE [LARGE SCALE GENOMIC DNA]</scope>
    <source>
        <strain evidence="3 4">cv. Gransden 2004</strain>
    </source>
</reference>
<protein>
    <submittedName>
        <fullName evidence="2 3">Uncharacterized protein</fullName>
    </submittedName>
</protein>
<keyword evidence="1" id="KW-0472">Membrane</keyword>
<dbReference type="EMBL" id="ABEU02000003">
    <property type="protein sequence ID" value="PNR57116.1"/>
    <property type="molecule type" value="Genomic_DNA"/>
</dbReference>
<keyword evidence="1" id="KW-0812">Transmembrane</keyword>
<sequence length="110" mass="12055">MGRMKLAALLQHSKKKGRARLNAVTIVVVGVVVMLLVMSLVALRRYKSEGNIDGNANHVNVGVVEGKVADEYSDDKEGLVGSIFSREAIYYLGAFVVKQTSFTGEFRHTQ</sequence>
<evidence type="ECO:0000313" key="3">
    <source>
        <dbReference type="EnsemblPlants" id="PAC:32942844.CDS.1"/>
    </source>
</evidence>
<reference evidence="3" key="3">
    <citation type="submission" date="2020-12" db="UniProtKB">
        <authorList>
            <consortium name="EnsemblPlants"/>
        </authorList>
    </citation>
    <scope>IDENTIFICATION</scope>
</reference>
<reference evidence="2 4" key="2">
    <citation type="journal article" date="2018" name="Plant J.">
        <title>The Physcomitrella patens chromosome-scale assembly reveals moss genome structure and evolution.</title>
        <authorList>
            <person name="Lang D."/>
            <person name="Ullrich K.K."/>
            <person name="Murat F."/>
            <person name="Fuchs J."/>
            <person name="Jenkins J."/>
            <person name="Haas F.B."/>
            <person name="Piednoel M."/>
            <person name="Gundlach H."/>
            <person name="Van Bel M."/>
            <person name="Meyberg R."/>
            <person name="Vives C."/>
            <person name="Morata J."/>
            <person name="Symeonidi A."/>
            <person name="Hiss M."/>
            <person name="Muchero W."/>
            <person name="Kamisugi Y."/>
            <person name="Saleh O."/>
            <person name="Blanc G."/>
            <person name="Decker E.L."/>
            <person name="van Gessel N."/>
            <person name="Grimwood J."/>
            <person name="Hayes R.D."/>
            <person name="Graham S.W."/>
            <person name="Gunter L.E."/>
            <person name="McDaniel S.F."/>
            <person name="Hoernstein S.N.W."/>
            <person name="Larsson A."/>
            <person name="Li F.W."/>
            <person name="Perroud P.F."/>
            <person name="Phillips J."/>
            <person name="Ranjan P."/>
            <person name="Rokshar D.S."/>
            <person name="Rothfels C.J."/>
            <person name="Schneider L."/>
            <person name="Shu S."/>
            <person name="Stevenson D.W."/>
            <person name="Thummler F."/>
            <person name="Tillich M."/>
            <person name="Villarreal Aguilar J.C."/>
            <person name="Widiez T."/>
            <person name="Wong G.K."/>
            <person name="Wymore A."/>
            <person name="Zhang Y."/>
            <person name="Zimmer A.D."/>
            <person name="Quatrano R.S."/>
            <person name="Mayer K.F.X."/>
            <person name="Goodstein D."/>
            <person name="Casacuberta J.M."/>
            <person name="Vandepoele K."/>
            <person name="Reski R."/>
            <person name="Cuming A.C."/>
            <person name="Tuskan G.A."/>
            <person name="Maumus F."/>
            <person name="Salse J."/>
            <person name="Schmutz J."/>
            <person name="Rensing S.A."/>
        </authorList>
    </citation>
    <scope>NUCLEOTIDE SEQUENCE [LARGE SCALE GENOMIC DNA]</scope>
    <source>
        <strain evidence="3 4">cv. Gransden 2004</strain>
    </source>
</reference>
<dbReference type="AlphaFoldDB" id="A0A2K1KTN9"/>
<evidence type="ECO:0000313" key="2">
    <source>
        <dbReference type="EMBL" id="PNR57116.1"/>
    </source>
</evidence>